<dbReference type="InterPro" id="IPR046731">
    <property type="entry name" value="DUF6623"/>
</dbReference>
<dbReference type="Pfam" id="PF20328">
    <property type="entry name" value="DUF6623"/>
    <property type="match status" value="1"/>
</dbReference>
<evidence type="ECO:0000313" key="3">
    <source>
        <dbReference type="Proteomes" id="UP001174909"/>
    </source>
</evidence>
<feature type="region of interest" description="Disordered" evidence="1">
    <location>
        <begin position="87"/>
        <end position="112"/>
    </location>
</feature>
<accession>A0AA35QSJ5</accession>
<proteinExistence type="predicted"/>
<evidence type="ECO:0000256" key="1">
    <source>
        <dbReference type="SAM" id="MobiDB-lite"/>
    </source>
</evidence>
<feature type="compositionally biased region" description="Basic residues" evidence="1">
    <location>
        <begin position="103"/>
        <end position="112"/>
    </location>
</feature>
<name>A0AA35QSJ5_GEOBA</name>
<gene>
    <name evidence="2" type="ORF">GBAR_LOCUS194</name>
</gene>
<reference evidence="2" key="1">
    <citation type="submission" date="2023-03" db="EMBL/GenBank/DDBJ databases">
        <authorList>
            <person name="Steffen K."/>
            <person name="Cardenas P."/>
        </authorList>
    </citation>
    <scope>NUCLEOTIDE SEQUENCE</scope>
</reference>
<protein>
    <submittedName>
        <fullName evidence="2">Uncharacterized protein</fullName>
    </submittedName>
</protein>
<dbReference type="AlphaFoldDB" id="A0AA35QSJ5"/>
<organism evidence="2 3">
    <name type="scientific">Geodia barretti</name>
    <name type="common">Barrett's horny sponge</name>
    <dbReference type="NCBI Taxonomy" id="519541"/>
    <lineage>
        <taxon>Eukaryota</taxon>
        <taxon>Metazoa</taxon>
        <taxon>Porifera</taxon>
        <taxon>Demospongiae</taxon>
        <taxon>Heteroscleromorpha</taxon>
        <taxon>Tetractinellida</taxon>
        <taxon>Astrophorina</taxon>
        <taxon>Geodiidae</taxon>
        <taxon>Geodia</taxon>
    </lineage>
</organism>
<dbReference type="EMBL" id="CASHTH010000031">
    <property type="protein sequence ID" value="CAI7989384.1"/>
    <property type="molecule type" value="Genomic_DNA"/>
</dbReference>
<keyword evidence="3" id="KW-1185">Reference proteome</keyword>
<comment type="caution">
    <text evidence="2">The sequence shown here is derived from an EMBL/GenBank/DDBJ whole genome shotgun (WGS) entry which is preliminary data.</text>
</comment>
<evidence type="ECO:0000313" key="2">
    <source>
        <dbReference type="EMBL" id="CAI7989384.1"/>
    </source>
</evidence>
<dbReference type="Proteomes" id="UP001174909">
    <property type="component" value="Unassembled WGS sequence"/>
</dbReference>
<sequence length="112" mass="12581">MTGEYLNRITSVRHCGPFVRIEGNEGQNTWLHFAIPTPTVHDGNHTKAESVSVAFRARSHAKVHEVLVYDGEKIIAEHQDLGLKGDHLDSKFEIPGGPEVRSRHQRGGRRHV</sequence>